<dbReference type="InterPro" id="IPR001387">
    <property type="entry name" value="Cro/C1-type_HTH"/>
</dbReference>
<feature type="compositionally biased region" description="Acidic residues" evidence="1">
    <location>
        <begin position="91"/>
        <end position="105"/>
    </location>
</feature>
<organism evidence="2 3">
    <name type="scientific">Planobispora longispora</name>
    <dbReference type="NCBI Taxonomy" id="28887"/>
    <lineage>
        <taxon>Bacteria</taxon>
        <taxon>Bacillati</taxon>
        <taxon>Actinomycetota</taxon>
        <taxon>Actinomycetes</taxon>
        <taxon>Streptosporangiales</taxon>
        <taxon>Streptosporangiaceae</taxon>
        <taxon>Planobispora</taxon>
    </lineage>
</organism>
<dbReference type="RefSeq" id="WP_203889918.1">
    <property type="nucleotide sequence ID" value="NZ_BOOH01000015.1"/>
</dbReference>
<dbReference type="AlphaFoldDB" id="A0A8J3RHZ0"/>
<dbReference type="Pfam" id="PF13560">
    <property type="entry name" value="HTH_31"/>
    <property type="match status" value="1"/>
</dbReference>
<dbReference type="Proteomes" id="UP000616724">
    <property type="component" value="Unassembled WGS sequence"/>
</dbReference>
<keyword evidence="3" id="KW-1185">Reference proteome</keyword>
<comment type="caution">
    <text evidence="2">The sequence shown here is derived from an EMBL/GenBank/DDBJ whole genome shotgun (WGS) entry which is preliminary data.</text>
</comment>
<evidence type="ECO:0000256" key="1">
    <source>
        <dbReference type="SAM" id="MobiDB-lite"/>
    </source>
</evidence>
<reference evidence="2 3" key="1">
    <citation type="submission" date="2021-01" db="EMBL/GenBank/DDBJ databases">
        <title>Whole genome shotgun sequence of Planobispora longispora NBRC 13918.</title>
        <authorList>
            <person name="Komaki H."/>
            <person name="Tamura T."/>
        </authorList>
    </citation>
    <scope>NUCLEOTIDE SEQUENCE [LARGE SCALE GENOMIC DNA]</scope>
    <source>
        <strain evidence="2 3">NBRC 13918</strain>
    </source>
</reference>
<evidence type="ECO:0008006" key="4">
    <source>
        <dbReference type="Google" id="ProtNLM"/>
    </source>
</evidence>
<proteinExistence type="predicted"/>
<dbReference type="CDD" id="cd00093">
    <property type="entry name" value="HTH_XRE"/>
    <property type="match status" value="1"/>
</dbReference>
<evidence type="ECO:0000313" key="2">
    <source>
        <dbReference type="EMBL" id="GIH75224.1"/>
    </source>
</evidence>
<evidence type="ECO:0000313" key="3">
    <source>
        <dbReference type="Proteomes" id="UP000616724"/>
    </source>
</evidence>
<feature type="region of interest" description="Disordered" evidence="1">
    <location>
        <begin position="81"/>
        <end position="153"/>
    </location>
</feature>
<name>A0A8J3RHZ0_9ACTN</name>
<dbReference type="EMBL" id="BOOH01000015">
    <property type="protein sequence ID" value="GIH75224.1"/>
    <property type="molecule type" value="Genomic_DNA"/>
</dbReference>
<protein>
    <recommendedName>
        <fullName evidence="4">HTH cro/C1-type domain-containing protein</fullName>
    </recommendedName>
</protein>
<sequence length="362" mass="38848">MPDDLPEPVRVLLEELRALKERAGLDLRALEQTTHASRSSWGRWLAGETWIPAEAVEGLARLCREDERRFRALWEVAEQARRTAADAPTADGEEPDPAEIAEPDTGEITRRVPEPGSGEITERNPEPAGGEWETPVPPAPGGEAHPRGTVAPRGASGLSRWRFRAGAALGLSAGVVTGVVLGGPFLGGGASGDEERMPSPAGARVEVTARAEEVTRAQVIARAKSWNPATAQRVPYSQTKTRGGYRTDGSGYASMALGLAKPGPITVDLAKNTYTRPIPMTQLLQGDLVIDPVGANTARMVVIFDRWADAARTSYWAYQQRAGYGTDHRVVRHGLEPGTQFRAYRPVNVRDGGSARPTSAPG</sequence>
<accession>A0A8J3RHZ0</accession>
<gene>
    <name evidence="2" type="ORF">Plo01_16530</name>
</gene>